<dbReference type="AlphaFoldDB" id="A0A1M7EX22"/>
<dbReference type="Proteomes" id="UP000186002">
    <property type="component" value="Unassembled WGS sequence"/>
</dbReference>
<proteinExistence type="predicted"/>
<dbReference type="OrthoDB" id="9811121at2"/>
<protein>
    <submittedName>
        <fullName evidence="2">Carbon-nitrogen hydrolase</fullName>
    </submittedName>
</protein>
<dbReference type="RefSeq" id="WP_073011164.1">
    <property type="nucleotide sequence ID" value="NZ_FRBW01000002.1"/>
</dbReference>
<dbReference type="EMBL" id="FRBW01000002">
    <property type="protein sequence ID" value="SHL96281.1"/>
    <property type="molecule type" value="Genomic_DNA"/>
</dbReference>
<organism evidence="2 3">
    <name type="scientific">Roseibium suaedae</name>
    <dbReference type="NCBI Taxonomy" id="735517"/>
    <lineage>
        <taxon>Bacteria</taxon>
        <taxon>Pseudomonadati</taxon>
        <taxon>Pseudomonadota</taxon>
        <taxon>Alphaproteobacteria</taxon>
        <taxon>Hyphomicrobiales</taxon>
        <taxon>Stappiaceae</taxon>
        <taxon>Roseibium</taxon>
    </lineage>
</organism>
<dbReference type="GO" id="GO:0016787">
    <property type="term" value="F:hydrolase activity"/>
    <property type="evidence" value="ECO:0007669"/>
    <property type="project" value="UniProtKB-KW"/>
</dbReference>
<dbReference type="Gene3D" id="3.60.110.10">
    <property type="entry name" value="Carbon-nitrogen hydrolase"/>
    <property type="match status" value="1"/>
</dbReference>
<gene>
    <name evidence="2" type="ORF">SAMN05444272_1417</name>
</gene>
<accession>A0A1M7EX22</accession>
<dbReference type="InterPro" id="IPR036526">
    <property type="entry name" value="C-N_Hydrolase_sf"/>
</dbReference>
<name>A0A1M7EX22_9HYPH</name>
<evidence type="ECO:0000313" key="2">
    <source>
        <dbReference type="EMBL" id="SHL96281.1"/>
    </source>
</evidence>
<dbReference type="InterPro" id="IPR003010">
    <property type="entry name" value="C-N_Hydrolase"/>
</dbReference>
<keyword evidence="3" id="KW-1185">Reference proteome</keyword>
<evidence type="ECO:0000313" key="3">
    <source>
        <dbReference type="Proteomes" id="UP000186002"/>
    </source>
</evidence>
<dbReference type="PROSITE" id="PS50263">
    <property type="entry name" value="CN_HYDROLASE"/>
    <property type="match status" value="1"/>
</dbReference>
<dbReference type="PANTHER" id="PTHR23088:SF50">
    <property type="entry name" value="HYDROLASE YHCX"/>
    <property type="match status" value="1"/>
</dbReference>
<feature type="domain" description="CN hydrolase" evidence="1">
    <location>
        <begin position="4"/>
        <end position="268"/>
    </location>
</feature>
<keyword evidence="2" id="KW-0378">Hydrolase</keyword>
<reference evidence="2 3" key="1">
    <citation type="submission" date="2016-11" db="EMBL/GenBank/DDBJ databases">
        <authorList>
            <person name="Jaros S."/>
            <person name="Januszkiewicz K."/>
            <person name="Wedrychowicz H."/>
        </authorList>
    </citation>
    <scope>NUCLEOTIDE SEQUENCE [LARGE SCALE GENOMIC DNA]</scope>
    <source>
        <strain evidence="2 3">DSM 22153</strain>
    </source>
</reference>
<sequence>MQDYTIALWSLNAGVVPSSLGAFIERIEERILEAKSKGARLLMMPEYAIEACLAFKPEGLEPTKEMAFLASVAIDLVEGLKPLVKKHGLSLLAGSLPVASGEGHTNTAVLLTADGREIRQDKLALTPGEKDPESWMLTGGNRLCTFELDGLKMAILICLDVEMPGHSSLLARENIDLLLVPSMTSYLSGYHRVFDCAKARAVELMTSVAVCGVVGASPASTQNDTNVSGAALYVPCEEELGFTGVAASIAPTGGESGEEPFLIANVPVESVRKLRGGAAEVWPGAWSVAHVCITEANIDRF</sequence>
<dbReference type="SUPFAM" id="SSF56317">
    <property type="entry name" value="Carbon-nitrogen hydrolase"/>
    <property type="match status" value="1"/>
</dbReference>
<dbReference type="PANTHER" id="PTHR23088">
    <property type="entry name" value="NITRILASE-RELATED"/>
    <property type="match status" value="1"/>
</dbReference>
<dbReference type="STRING" id="735517.SAMN05444272_1417"/>
<dbReference type="Pfam" id="PF00795">
    <property type="entry name" value="CN_hydrolase"/>
    <property type="match status" value="1"/>
</dbReference>
<evidence type="ECO:0000259" key="1">
    <source>
        <dbReference type="PROSITE" id="PS50263"/>
    </source>
</evidence>